<keyword evidence="2" id="KW-1185">Reference proteome</keyword>
<evidence type="ECO:0000313" key="2">
    <source>
        <dbReference type="Proteomes" id="UP001054252"/>
    </source>
</evidence>
<sequence>MKIASTSVEQVFSLVWGWESQVMIVINKASVLAVFSLEFWIEN</sequence>
<proteinExistence type="predicted"/>
<dbReference type="EMBL" id="BPVZ01000063">
    <property type="protein sequence ID" value="GKV23489.1"/>
    <property type="molecule type" value="Genomic_DNA"/>
</dbReference>
<gene>
    <name evidence="1" type="ORF">SLEP1_g33205</name>
</gene>
<name>A0AAV5KG29_9ROSI</name>
<comment type="caution">
    <text evidence="1">The sequence shown here is derived from an EMBL/GenBank/DDBJ whole genome shotgun (WGS) entry which is preliminary data.</text>
</comment>
<dbReference type="AlphaFoldDB" id="A0AAV5KG29"/>
<protein>
    <submittedName>
        <fullName evidence="1">Uncharacterized protein</fullName>
    </submittedName>
</protein>
<organism evidence="1 2">
    <name type="scientific">Rubroshorea leprosula</name>
    <dbReference type="NCBI Taxonomy" id="152421"/>
    <lineage>
        <taxon>Eukaryota</taxon>
        <taxon>Viridiplantae</taxon>
        <taxon>Streptophyta</taxon>
        <taxon>Embryophyta</taxon>
        <taxon>Tracheophyta</taxon>
        <taxon>Spermatophyta</taxon>
        <taxon>Magnoliopsida</taxon>
        <taxon>eudicotyledons</taxon>
        <taxon>Gunneridae</taxon>
        <taxon>Pentapetalae</taxon>
        <taxon>rosids</taxon>
        <taxon>malvids</taxon>
        <taxon>Malvales</taxon>
        <taxon>Dipterocarpaceae</taxon>
        <taxon>Rubroshorea</taxon>
    </lineage>
</organism>
<evidence type="ECO:0000313" key="1">
    <source>
        <dbReference type="EMBL" id="GKV23489.1"/>
    </source>
</evidence>
<accession>A0AAV5KG29</accession>
<dbReference type="Proteomes" id="UP001054252">
    <property type="component" value="Unassembled WGS sequence"/>
</dbReference>
<reference evidence="1 2" key="1">
    <citation type="journal article" date="2021" name="Commun. Biol.">
        <title>The genome of Shorea leprosula (Dipterocarpaceae) highlights the ecological relevance of drought in aseasonal tropical rainforests.</title>
        <authorList>
            <person name="Ng K.K.S."/>
            <person name="Kobayashi M.J."/>
            <person name="Fawcett J.A."/>
            <person name="Hatakeyama M."/>
            <person name="Paape T."/>
            <person name="Ng C.H."/>
            <person name="Ang C.C."/>
            <person name="Tnah L.H."/>
            <person name="Lee C.T."/>
            <person name="Nishiyama T."/>
            <person name="Sese J."/>
            <person name="O'Brien M.J."/>
            <person name="Copetti D."/>
            <person name="Mohd Noor M.I."/>
            <person name="Ong R.C."/>
            <person name="Putra M."/>
            <person name="Sireger I.Z."/>
            <person name="Indrioko S."/>
            <person name="Kosugi Y."/>
            <person name="Izuno A."/>
            <person name="Isagi Y."/>
            <person name="Lee S.L."/>
            <person name="Shimizu K.K."/>
        </authorList>
    </citation>
    <scope>NUCLEOTIDE SEQUENCE [LARGE SCALE GENOMIC DNA]</scope>
    <source>
        <strain evidence="1">214</strain>
    </source>
</reference>